<dbReference type="PRINTS" id="PR00097">
    <property type="entry name" value="ANTSNTHASEII"/>
</dbReference>
<dbReference type="PANTHER" id="PTHR11236">
    <property type="entry name" value="AMINOBENZOATE/ANTHRANILATE SYNTHASE"/>
    <property type="match status" value="1"/>
</dbReference>
<feature type="region of interest" description="Disordered" evidence="5">
    <location>
        <begin position="441"/>
        <end position="470"/>
    </location>
</feature>
<feature type="domain" description="Chorismate-utilising enzyme C-terminal" evidence="7">
    <location>
        <begin position="477"/>
        <end position="745"/>
    </location>
</feature>
<evidence type="ECO:0000256" key="2">
    <source>
        <dbReference type="ARBA" id="ARBA00013139"/>
    </source>
</evidence>
<keyword evidence="10" id="KW-1185">Reference proteome</keyword>
<dbReference type="OrthoDB" id="3518032at2"/>
<dbReference type="SUPFAM" id="SSF56322">
    <property type="entry name" value="ADC synthase"/>
    <property type="match status" value="1"/>
</dbReference>
<dbReference type="InterPro" id="IPR006805">
    <property type="entry name" value="Anth_synth_I_N"/>
</dbReference>
<comment type="caution">
    <text evidence="9">The sequence shown here is derived from an EMBL/GenBank/DDBJ whole genome shotgun (WGS) entry which is preliminary data.</text>
</comment>
<dbReference type="EMBL" id="JACHMC010000001">
    <property type="protein sequence ID" value="MBB4883222.1"/>
    <property type="molecule type" value="Genomic_DNA"/>
</dbReference>
<evidence type="ECO:0000256" key="1">
    <source>
        <dbReference type="ARBA" id="ARBA00005970"/>
    </source>
</evidence>
<accession>A0A4Y8X2Y1</accession>
<feature type="domain" description="Anthranilate synthase component I N-terminal" evidence="8">
    <location>
        <begin position="281"/>
        <end position="412"/>
    </location>
</feature>
<feature type="region of interest" description="Disordered" evidence="5">
    <location>
        <begin position="217"/>
        <end position="253"/>
    </location>
</feature>
<dbReference type="InterPro" id="IPR017926">
    <property type="entry name" value="GATASE"/>
</dbReference>
<dbReference type="InterPro" id="IPR029062">
    <property type="entry name" value="Class_I_gatase-like"/>
</dbReference>
<dbReference type="PANTHER" id="PTHR11236:SF18">
    <property type="entry name" value="AMINODEOXYCHORISMATE SYNTHASE"/>
    <property type="match status" value="1"/>
</dbReference>
<dbReference type="Gene3D" id="3.60.120.10">
    <property type="entry name" value="Anthranilate synthase"/>
    <property type="match status" value="1"/>
</dbReference>
<dbReference type="Pfam" id="PF00117">
    <property type="entry name" value="GATase"/>
    <property type="match status" value="1"/>
</dbReference>
<dbReference type="InterPro" id="IPR005801">
    <property type="entry name" value="ADC_synthase"/>
</dbReference>
<reference evidence="9 10" key="1">
    <citation type="submission" date="2020-08" db="EMBL/GenBank/DDBJ databases">
        <title>Sequencing the genomes of 1000 actinobacteria strains.</title>
        <authorList>
            <person name="Klenk H.-P."/>
        </authorList>
    </citation>
    <scope>NUCLEOTIDE SEQUENCE [LARGE SCALE GENOMIC DNA]</scope>
    <source>
        <strain evidence="9 10">DSM 19079</strain>
    </source>
</reference>
<comment type="similarity">
    <text evidence="1">In the C-terminal section; belongs to the anthranilate synthase component I family.</text>
</comment>
<keyword evidence="9" id="KW-0032">Aminotransferase</keyword>
<dbReference type="Pfam" id="PF04715">
    <property type="entry name" value="Anth_synt_I_N"/>
    <property type="match status" value="1"/>
</dbReference>
<dbReference type="CDD" id="cd01743">
    <property type="entry name" value="GATase1_Anthranilate_Synthase"/>
    <property type="match status" value="1"/>
</dbReference>
<dbReference type="RefSeq" id="WP_135029136.1">
    <property type="nucleotide sequence ID" value="NZ_BMLA01000002.1"/>
</dbReference>
<dbReference type="Proteomes" id="UP000560081">
    <property type="component" value="Unassembled WGS sequence"/>
</dbReference>
<sequence length="769" mass="79651">MTAPAPSRRLLVVDNRDSYTFNLVQILSARAHEAHPGLEVVVVGADEPAAARAALADPGLAGVVVSPGPGHPGRPGDFAVSGEVIDAVLARGDGADALPLLGVCLGHQGLALRFGWEVGPAPEPRHGWISALRHTGTGPFAGLPQGTRVTRYHSLAATPGPGADPRLVPTAWSEDGVVQAVAVEGAPWWGVQFHPESIASEDGAAMLHAFLAEVERRRPGSAPAGGTRPDHRDERSRPDPRGSISREPAPDGPALHVAVEDLDPDALRALGHDLRSACRAVYARALTRGAGSFWLDSARTDVGTARWSVLGDAEDVLPDGRPRVLRVDRADAADHAAVLWDALAAAAAPRPVRGGEGLAFRGGLVGFLGYEAGLAGLGVAPPRAAGPAGLPDAWWARPARWVAADHAAGTLHVCVAGQDPDDAARALDAWLAAVRGALTAERPHTGDDAEAPNAAAARGEDAGDEPLEVPGTWRHNRAEYRGLVERCRSALTAGESYELCLTSRFDVDPGVGERVDPLALFLELTERTPTPYAALLEVAAGPGETDADGGFAVVSASPEQFLSGAGGVYSTKPIKGTTPRHADPVADAAAAEHLTTDPKTFAENLMIVDLLRNDLGRVCEPGSVHVPALMQVESYATVHQLVSTVLGRAAAGVTPVDVVRALFPGGSMTGAPKLRSVQLLAGLEGAPRGVYSGALGFLGADGRTELSIVIRTAVRDAAGRWSVGAGGAVVLDSDPDAEADEVLLKARSVRQAMARVAEATDDGAPRRAT</sequence>
<dbReference type="Pfam" id="PF00425">
    <property type="entry name" value="Chorismate_bind"/>
    <property type="match status" value="1"/>
</dbReference>
<evidence type="ECO:0000256" key="3">
    <source>
        <dbReference type="ARBA" id="ARBA00022679"/>
    </source>
</evidence>
<feature type="compositionally biased region" description="Basic and acidic residues" evidence="5">
    <location>
        <begin position="228"/>
        <end position="240"/>
    </location>
</feature>
<dbReference type="GO" id="GO:0005737">
    <property type="term" value="C:cytoplasm"/>
    <property type="evidence" value="ECO:0007669"/>
    <property type="project" value="TreeGrafter"/>
</dbReference>
<dbReference type="AlphaFoldDB" id="A0A4Y8X2Y1"/>
<evidence type="ECO:0000313" key="9">
    <source>
        <dbReference type="EMBL" id="MBB4883222.1"/>
    </source>
</evidence>
<evidence type="ECO:0000259" key="8">
    <source>
        <dbReference type="Pfam" id="PF04715"/>
    </source>
</evidence>
<dbReference type="PROSITE" id="PS51273">
    <property type="entry name" value="GATASE_TYPE_1"/>
    <property type="match status" value="1"/>
</dbReference>
<feature type="domain" description="Glutamine amidotransferase" evidence="6">
    <location>
        <begin position="11"/>
        <end position="213"/>
    </location>
</feature>
<dbReference type="GO" id="GO:0000162">
    <property type="term" value="P:L-tryptophan biosynthetic process"/>
    <property type="evidence" value="ECO:0007669"/>
    <property type="project" value="TreeGrafter"/>
</dbReference>
<keyword evidence="4" id="KW-0315">Glutamine amidotransferase</keyword>
<dbReference type="GO" id="GO:0008153">
    <property type="term" value="P:4-aminobenzoate biosynthetic process"/>
    <property type="evidence" value="ECO:0007669"/>
    <property type="project" value="TreeGrafter"/>
</dbReference>
<dbReference type="SUPFAM" id="SSF52317">
    <property type="entry name" value="Class I glutamine amidotransferase-like"/>
    <property type="match status" value="1"/>
</dbReference>
<proteinExistence type="inferred from homology"/>
<keyword evidence="3 9" id="KW-0808">Transferase</keyword>
<dbReference type="InterPro" id="IPR019999">
    <property type="entry name" value="Anth_synth_I-like"/>
</dbReference>
<organism evidence="9 10">
    <name type="scientific">Micrococcus flavus</name>
    <dbReference type="NCBI Taxonomy" id="384602"/>
    <lineage>
        <taxon>Bacteria</taxon>
        <taxon>Bacillati</taxon>
        <taxon>Actinomycetota</taxon>
        <taxon>Actinomycetes</taxon>
        <taxon>Micrococcales</taxon>
        <taxon>Micrococcaceae</taxon>
        <taxon>Micrococcus</taxon>
    </lineage>
</organism>
<dbReference type="InterPro" id="IPR015890">
    <property type="entry name" value="Chorismate_C"/>
</dbReference>
<name>A0A4Y8X2Y1_9MICC</name>
<evidence type="ECO:0000256" key="4">
    <source>
        <dbReference type="ARBA" id="ARBA00022962"/>
    </source>
</evidence>
<dbReference type="EC" id="2.6.1.85" evidence="2"/>
<evidence type="ECO:0000256" key="5">
    <source>
        <dbReference type="SAM" id="MobiDB-lite"/>
    </source>
</evidence>
<evidence type="ECO:0000313" key="10">
    <source>
        <dbReference type="Proteomes" id="UP000560081"/>
    </source>
</evidence>
<gene>
    <name evidence="9" type="ORF">BJ976_001573</name>
</gene>
<evidence type="ECO:0000259" key="7">
    <source>
        <dbReference type="Pfam" id="PF00425"/>
    </source>
</evidence>
<dbReference type="InterPro" id="IPR006221">
    <property type="entry name" value="TrpG/PapA_dom"/>
</dbReference>
<dbReference type="GO" id="GO:0046820">
    <property type="term" value="F:4-amino-4-deoxychorismate synthase activity"/>
    <property type="evidence" value="ECO:0007669"/>
    <property type="project" value="UniProtKB-EC"/>
</dbReference>
<evidence type="ECO:0000259" key="6">
    <source>
        <dbReference type="Pfam" id="PF00117"/>
    </source>
</evidence>
<protein>
    <recommendedName>
        <fullName evidence="2">aminodeoxychorismate synthase</fullName>
        <ecNumber evidence="2">2.6.1.85</ecNumber>
    </recommendedName>
</protein>
<dbReference type="PRINTS" id="PR00096">
    <property type="entry name" value="GATASE"/>
</dbReference>
<dbReference type="Gene3D" id="3.40.50.880">
    <property type="match status" value="1"/>
</dbReference>